<evidence type="ECO:0000256" key="7">
    <source>
        <dbReference type="ARBA" id="ARBA00022968"/>
    </source>
</evidence>
<dbReference type="InterPro" id="IPR038578">
    <property type="entry name" value="GT29-like_sf"/>
</dbReference>
<evidence type="ECO:0000256" key="8">
    <source>
        <dbReference type="ARBA" id="ARBA00022989"/>
    </source>
</evidence>
<dbReference type="InterPro" id="IPR051142">
    <property type="entry name" value="Glycosyltransferase_29"/>
</dbReference>
<name>A0AAV7VAN1_PLEWA</name>
<evidence type="ECO:0000256" key="13">
    <source>
        <dbReference type="ARBA" id="ARBA00023180"/>
    </source>
</evidence>
<dbReference type="Pfam" id="PF00777">
    <property type="entry name" value="Glyco_transf_29"/>
    <property type="match status" value="1"/>
</dbReference>
<evidence type="ECO:0000256" key="33">
    <source>
        <dbReference type="SAM" id="MobiDB-lite"/>
    </source>
</evidence>
<dbReference type="FunFam" id="3.90.1480.20:FF:000005">
    <property type="entry name" value="ST3 beta-galactoside alpha-2,3-sialyltransferase 4"/>
    <property type="match status" value="1"/>
</dbReference>
<evidence type="ECO:0000256" key="1">
    <source>
        <dbReference type="ARBA" id="ARBA00004323"/>
    </source>
</evidence>
<dbReference type="Proteomes" id="UP001066276">
    <property type="component" value="Chromosome 2_1"/>
</dbReference>
<feature type="transmembrane region" description="Helical" evidence="34">
    <location>
        <begin position="162"/>
        <end position="181"/>
    </location>
</feature>
<evidence type="ECO:0000256" key="26">
    <source>
        <dbReference type="ARBA" id="ARBA00052660"/>
    </source>
</evidence>
<gene>
    <name evidence="35" type="ORF">NDU88_001075</name>
</gene>
<proteinExistence type="inferred from homology"/>
<keyword evidence="10" id="KW-0443">Lipid metabolism</keyword>
<evidence type="ECO:0000256" key="22">
    <source>
        <dbReference type="ARBA" id="ARBA00049294"/>
    </source>
</evidence>
<dbReference type="GO" id="GO:0000139">
    <property type="term" value="C:Golgi membrane"/>
    <property type="evidence" value="ECO:0007669"/>
    <property type="project" value="UniProtKB-SubCell"/>
</dbReference>
<evidence type="ECO:0000256" key="29">
    <source>
        <dbReference type="ARBA" id="ARBA00076295"/>
    </source>
</evidence>
<evidence type="ECO:0000256" key="30">
    <source>
        <dbReference type="ARBA" id="ARBA00076532"/>
    </source>
</evidence>
<comment type="catalytic activity">
    <reaction evidence="14">
        <text>a beta-D-galactosyl-(1-&gt;3)-N-acetyl-alpha-D-galactosaminyl derivative + CMP-N-acetyl-beta-neuraminate = an N-acetyl-alpha-neuraminyl-(2-&gt;3)-beta-D-galactosyl-(1-&gt;3)-N-acetyl-alpha-D-galactosaminyl derivative + CMP + H(+)</text>
        <dbReference type="Rhea" id="RHEA:21616"/>
        <dbReference type="ChEBI" id="CHEBI:15378"/>
        <dbReference type="ChEBI" id="CHEBI:57812"/>
        <dbReference type="ChEBI" id="CHEBI:60377"/>
        <dbReference type="ChEBI" id="CHEBI:133470"/>
        <dbReference type="ChEBI" id="CHEBI:139596"/>
        <dbReference type="EC" id="2.4.3.4"/>
    </reaction>
    <physiologicalReaction direction="left-to-right" evidence="14">
        <dbReference type="Rhea" id="RHEA:21617"/>
    </physiologicalReaction>
</comment>
<evidence type="ECO:0000256" key="5">
    <source>
        <dbReference type="ARBA" id="ARBA00022679"/>
    </source>
</evidence>
<comment type="catalytic activity">
    <reaction evidence="19">
        <text>a ganglioside GA1 (d18:1(4E)) + CMP-N-acetyl-beta-neuraminate = a ganglioside GM1b (d18:1(4E)) + CMP + H(+)</text>
        <dbReference type="Rhea" id="RHEA:47560"/>
        <dbReference type="ChEBI" id="CHEBI:15378"/>
        <dbReference type="ChEBI" id="CHEBI:27938"/>
        <dbReference type="ChEBI" id="CHEBI:57812"/>
        <dbReference type="ChEBI" id="CHEBI:60377"/>
        <dbReference type="ChEBI" id="CHEBI:78568"/>
    </reaction>
    <physiologicalReaction direction="left-to-right" evidence="19">
        <dbReference type="Rhea" id="RHEA:47561"/>
    </physiologicalReaction>
</comment>
<reference evidence="35" key="1">
    <citation type="journal article" date="2022" name="bioRxiv">
        <title>Sequencing and chromosome-scale assembly of the giantPleurodeles waltlgenome.</title>
        <authorList>
            <person name="Brown T."/>
            <person name="Elewa A."/>
            <person name="Iarovenko S."/>
            <person name="Subramanian E."/>
            <person name="Araus A.J."/>
            <person name="Petzold A."/>
            <person name="Susuki M."/>
            <person name="Suzuki K.-i.T."/>
            <person name="Hayashi T."/>
            <person name="Toyoda A."/>
            <person name="Oliveira C."/>
            <person name="Osipova E."/>
            <person name="Leigh N.D."/>
            <person name="Simon A."/>
            <person name="Yun M.H."/>
        </authorList>
    </citation>
    <scope>NUCLEOTIDE SEQUENCE</scope>
    <source>
        <strain evidence="35">20211129_DDA</strain>
        <tissue evidence="35">Liver</tissue>
    </source>
</reference>
<dbReference type="GO" id="GO:0032580">
    <property type="term" value="C:Golgi cisterna membrane"/>
    <property type="evidence" value="ECO:0007669"/>
    <property type="project" value="UniProtKB-SubCell"/>
</dbReference>
<comment type="caution">
    <text evidence="35">The sequence shown here is derived from an EMBL/GenBank/DDBJ whole genome shotgun (WGS) entry which is preliminary data.</text>
</comment>
<evidence type="ECO:0000256" key="9">
    <source>
        <dbReference type="ARBA" id="ARBA00023034"/>
    </source>
</evidence>
<evidence type="ECO:0000256" key="14">
    <source>
        <dbReference type="ARBA" id="ARBA00036292"/>
    </source>
</evidence>
<keyword evidence="5" id="KW-0808">Transferase</keyword>
<evidence type="ECO:0000313" key="36">
    <source>
        <dbReference type="Proteomes" id="UP001066276"/>
    </source>
</evidence>
<dbReference type="GO" id="GO:0003836">
    <property type="term" value="F:beta-galactoside (CMP) alpha-2,3-sialyltransferase activity"/>
    <property type="evidence" value="ECO:0007669"/>
    <property type="project" value="UniProtKB-EC"/>
</dbReference>
<evidence type="ECO:0000256" key="27">
    <source>
        <dbReference type="ARBA" id="ARBA00072813"/>
    </source>
</evidence>
<dbReference type="GO" id="GO:0047288">
    <property type="term" value="F:beta-D-galactosyl-(1-&gt;3)-N-acetyl-beta-D-galactosaminide alpha-2,3- sialyltransferase"/>
    <property type="evidence" value="ECO:0007669"/>
    <property type="project" value="UniProtKB-EC"/>
</dbReference>
<evidence type="ECO:0000256" key="21">
    <source>
        <dbReference type="ARBA" id="ARBA00048162"/>
    </source>
</evidence>
<evidence type="ECO:0000256" key="10">
    <source>
        <dbReference type="ARBA" id="ARBA00023098"/>
    </source>
</evidence>
<organism evidence="35 36">
    <name type="scientific">Pleurodeles waltl</name>
    <name type="common">Iberian ribbed newt</name>
    <dbReference type="NCBI Taxonomy" id="8319"/>
    <lineage>
        <taxon>Eukaryota</taxon>
        <taxon>Metazoa</taxon>
        <taxon>Chordata</taxon>
        <taxon>Craniata</taxon>
        <taxon>Vertebrata</taxon>
        <taxon>Euteleostomi</taxon>
        <taxon>Amphibia</taxon>
        <taxon>Batrachia</taxon>
        <taxon>Caudata</taxon>
        <taxon>Salamandroidea</taxon>
        <taxon>Salamandridae</taxon>
        <taxon>Pleurodelinae</taxon>
        <taxon>Pleurodeles</taxon>
    </lineage>
</organism>
<keyword evidence="12" id="KW-1015">Disulfide bond</keyword>
<dbReference type="GO" id="GO:0009247">
    <property type="term" value="P:glycolipid biosynthetic process"/>
    <property type="evidence" value="ECO:0007669"/>
    <property type="project" value="TreeGrafter"/>
</dbReference>
<evidence type="ECO:0000256" key="34">
    <source>
        <dbReference type="SAM" id="Phobius"/>
    </source>
</evidence>
<protein>
    <recommendedName>
        <fullName evidence="27">CMP-N-acetylneuraminate-beta-galactosamide-alpha-2,3-sialyltransferase 4</fullName>
        <ecNumber evidence="16">2.4.3.2</ecNumber>
        <ecNumber evidence="17">2.4.3.4</ecNumber>
        <ecNumber evidence="23">2.4.3.6</ecNumber>
    </recommendedName>
    <alternativeName>
        <fullName evidence="28">Alpha 2,3-sialyltransferase IV</fullName>
    </alternativeName>
    <alternativeName>
        <fullName evidence="18">Gal-beta-1,3-GalNAc-alpha-2,3-sialyltransferase</fullName>
    </alternativeName>
    <alternativeName>
        <fullName evidence="30">Gal-beta-1,4-GlcNAc-alpha-2,3-sialyltransferase</fullName>
    </alternativeName>
    <alternativeName>
        <fullName evidence="29">N-acetyllactosaminide alpha-2,3-sialyltransferase</fullName>
    </alternativeName>
    <alternativeName>
        <fullName evidence="31">ST3Gal IV</fullName>
    </alternativeName>
    <alternativeName>
        <fullName evidence="32">Sialyltransferase 4C</fullName>
    </alternativeName>
</protein>
<dbReference type="Gene3D" id="3.90.1480.20">
    <property type="entry name" value="Glycosyl transferase family 29"/>
    <property type="match status" value="1"/>
</dbReference>
<keyword evidence="7" id="KW-0735">Signal-anchor</keyword>
<evidence type="ECO:0000256" key="15">
    <source>
        <dbReference type="ARBA" id="ARBA00037859"/>
    </source>
</evidence>
<comment type="catalytic activity">
    <reaction evidence="22">
        <text>a beta-D-galactosyl-(1-&gt;4)-N-acetyl-beta-D-glucosaminyl derivative + CMP-N-acetyl-beta-neuraminate = an N-acetyl-alpha-neuraminyl-(2-&gt;3)-beta-D-galactosyl-(1-&gt;4)-N-acetyl-beta-D-glucosaminyl derivative + CMP + H(+)</text>
        <dbReference type="Rhea" id="RHEA:52316"/>
        <dbReference type="ChEBI" id="CHEBI:15378"/>
        <dbReference type="ChEBI" id="CHEBI:57812"/>
        <dbReference type="ChEBI" id="CHEBI:60377"/>
        <dbReference type="ChEBI" id="CHEBI:133507"/>
        <dbReference type="ChEBI" id="CHEBI:136545"/>
        <dbReference type="EC" id="2.4.3.6"/>
    </reaction>
    <physiologicalReaction direction="left-to-right" evidence="22">
        <dbReference type="Rhea" id="RHEA:52317"/>
    </physiologicalReaction>
</comment>
<evidence type="ECO:0000256" key="18">
    <source>
        <dbReference type="ARBA" id="ARBA00042448"/>
    </source>
</evidence>
<evidence type="ECO:0000313" key="35">
    <source>
        <dbReference type="EMBL" id="KAJ1197213.1"/>
    </source>
</evidence>
<accession>A0AAV7VAN1</accession>
<keyword evidence="8 34" id="KW-1133">Transmembrane helix</keyword>
<comment type="pathway">
    <text evidence="2">Protein modification; protein glycosylation.</text>
</comment>
<evidence type="ECO:0000256" key="3">
    <source>
        <dbReference type="ARBA" id="ARBA00006003"/>
    </source>
</evidence>
<evidence type="ECO:0000256" key="25">
    <source>
        <dbReference type="ARBA" id="ARBA00051975"/>
    </source>
</evidence>
<evidence type="ECO:0000256" key="12">
    <source>
        <dbReference type="ARBA" id="ARBA00023157"/>
    </source>
</evidence>
<evidence type="ECO:0000256" key="4">
    <source>
        <dbReference type="ARBA" id="ARBA00022676"/>
    </source>
</evidence>
<keyword evidence="13" id="KW-0325">Glycoprotein</keyword>
<keyword evidence="4" id="KW-0328">Glycosyltransferase</keyword>
<dbReference type="GO" id="GO:0008118">
    <property type="term" value="F:N-acetyllactosaminide alpha-2,3-sialyltransferase activity"/>
    <property type="evidence" value="ECO:0007669"/>
    <property type="project" value="UniProtKB-EC"/>
</dbReference>
<comment type="catalytic activity">
    <reaction evidence="24">
        <text>a neolactoside nLc4Cer + CMP-N-acetyl-beta-neuraminate = a neolactoside IV(3)-alpha-NeuAc-nLc4Cer + CMP + H(+)</text>
        <dbReference type="Rhea" id="RHEA:65432"/>
        <dbReference type="ChEBI" id="CHEBI:15378"/>
        <dbReference type="ChEBI" id="CHEBI:57812"/>
        <dbReference type="ChEBI" id="CHEBI:60377"/>
        <dbReference type="ChEBI" id="CHEBI:90376"/>
        <dbReference type="ChEBI" id="CHEBI:90390"/>
    </reaction>
    <physiologicalReaction direction="left-to-right" evidence="24">
        <dbReference type="Rhea" id="RHEA:65433"/>
    </physiologicalReaction>
</comment>
<evidence type="ECO:0000256" key="23">
    <source>
        <dbReference type="ARBA" id="ARBA00049726"/>
    </source>
</evidence>
<comment type="similarity">
    <text evidence="3">Belongs to the glycosyltransferase 29 family.</text>
</comment>
<dbReference type="AlphaFoldDB" id="A0AAV7VAN1"/>
<evidence type="ECO:0000256" key="32">
    <source>
        <dbReference type="ARBA" id="ARBA00082801"/>
    </source>
</evidence>
<comment type="catalytic activity">
    <reaction evidence="21">
        <text>a neolactoside nLc4Cer(d18:1(4E)) + CMP-N-acetyl-beta-neuraminate = a neolactoside IV(3)-alpha-NeuAc-nLc4Cer(d18:1(4E)) + CMP + H(+)</text>
        <dbReference type="Rhea" id="RHEA:18913"/>
        <dbReference type="ChEBI" id="CHEBI:15378"/>
        <dbReference type="ChEBI" id="CHEBI:17006"/>
        <dbReference type="ChEBI" id="CHEBI:57812"/>
        <dbReference type="ChEBI" id="CHEBI:58665"/>
        <dbReference type="ChEBI" id="CHEBI:60377"/>
        <dbReference type="EC" id="2.4.3.6"/>
    </reaction>
    <physiologicalReaction direction="left-to-right" evidence="21">
        <dbReference type="Rhea" id="RHEA:18914"/>
    </physiologicalReaction>
</comment>
<dbReference type="EC" id="2.4.3.4" evidence="17"/>
<dbReference type="EC" id="2.4.3.2" evidence="16"/>
<dbReference type="EMBL" id="JANPWB010000003">
    <property type="protein sequence ID" value="KAJ1197213.1"/>
    <property type="molecule type" value="Genomic_DNA"/>
</dbReference>
<evidence type="ECO:0000256" key="6">
    <source>
        <dbReference type="ARBA" id="ARBA00022692"/>
    </source>
</evidence>
<sequence length="487" mass="55363">MLRASACVRSKVLSWTRSEKGRAQCLMWNKECRDQSTAEKPVIGAIKLWIIEAPTNTLVRPQQVPDRSRNESGATEQPPRGRAVTSGPGIQNTFTKELFVMFGHSLTSLVEYLLWLVYWLIDQLQKTFTPAPDLRSQIFHSCESASKQVGLLSMSCLRGTKATGVLLFMTFSTGTLWYLTLKTYVHPMPYKDDSRIVCSPGSVEDMARVLIKNFTRNHQPFLEPSNYFWVKTNATYTLPFGTKGIEDLLLKVLSITSKYNLPPKMKSQQCKTCVVVGNGNRLQNSCLGHHINKYDIVIRLNNAPVSRFQKDVGNKTTMRFFYPESADFDPSVENNPETLMVLVPFKHLDLLWLKSVLNNEKRPTKGFWKKPPIMLDVKVDNIRILNPYFMEVATGKLLNASMFQSKKVSAQKPTSGLLAITFALHFCDVVHIAGFGYPELSNKKMPIHYYENATLKSMSETDHNISQETQTIKRLLDFGIIKNLTRF</sequence>
<evidence type="ECO:0000256" key="2">
    <source>
        <dbReference type="ARBA" id="ARBA00004922"/>
    </source>
</evidence>
<comment type="catalytic activity">
    <reaction evidence="25">
        <text>a beta-D-galactosyl-(1-&gt;3)-N-acetyl-beta-D-galactosaminyl derivative + CMP-N-acetyl-beta-neuraminate = an N-acetyl-alpha-neuraminyl-(2-&gt;3)-beta-D-galactosyl-(1-&gt;3)-N-acetyl-beta-D-galactosaminyl derivative + CMP + H(+)</text>
        <dbReference type="Rhea" id="RHEA:52380"/>
        <dbReference type="ChEBI" id="CHEBI:15378"/>
        <dbReference type="ChEBI" id="CHEBI:57812"/>
        <dbReference type="ChEBI" id="CHEBI:60377"/>
        <dbReference type="ChEBI" id="CHEBI:136588"/>
        <dbReference type="ChEBI" id="CHEBI:136589"/>
        <dbReference type="EC" id="2.4.3.2"/>
    </reaction>
    <physiologicalReaction direction="left-to-right" evidence="25">
        <dbReference type="Rhea" id="RHEA:52381"/>
    </physiologicalReaction>
</comment>
<evidence type="ECO:0000256" key="19">
    <source>
        <dbReference type="ARBA" id="ARBA00043673"/>
    </source>
</evidence>
<feature type="transmembrane region" description="Helical" evidence="34">
    <location>
        <begin position="98"/>
        <end position="121"/>
    </location>
</feature>
<comment type="subcellular location">
    <subcellularLocation>
        <location evidence="1">Golgi apparatus membrane</location>
        <topology evidence="1">Single-pass type II membrane protein</topology>
    </subcellularLocation>
    <subcellularLocation>
        <location evidence="15">Golgi apparatus</location>
        <location evidence="15">Golgi stack membrane</location>
    </subcellularLocation>
</comment>
<evidence type="ECO:0000256" key="17">
    <source>
        <dbReference type="ARBA" id="ARBA00039107"/>
    </source>
</evidence>
<feature type="region of interest" description="Disordered" evidence="33">
    <location>
        <begin position="61"/>
        <end position="89"/>
    </location>
</feature>
<evidence type="ECO:0000256" key="16">
    <source>
        <dbReference type="ARBA" id="ARBA00039106"/>
    </source>
</evidence>
<evidence type="ECO:0000256" key="11">
    <source>
        <dbReference type="ARBA" id="ARBA00023136"/>
    </source>
</evidence>
<keyword evidence="36" id="KW-1185">Reference proteome</keyword>
<evidence type="ECO:0000256" key="20">
    <source>
        <dbReference type="ARBA" id="ARBA00043773"/>
    </source>
</evidence>
<comment type="catalytic activity">
    <reaction evidence="26">
        <text>a ganglioside GT1c (d18:1(4E)) + CMP-N-acetyl-beta-neuraminate = a ganglioside GQ1c (d18:1(4E)) + CMP + H(+)</text>
        <dbReference type="Rhea" id="RHEA:47588"/>
        <dbReference type="ChEBI" id="CHEBI:15378"/>
        <dbReference type="ChEBI" id="CHEBI:57812"/>
        <dbReference type="ChEBI" id="CHEBI:60377"/>
        <dbReference type="ChEBI" id="CHEBI:87789"/>
        <dbReference type="ChEBI" id="CHEBI:87791"/>
    </reaction>
    <physiologicalReaction direction="left-to-right" evidence="26">
        <dbReference type="Rhea" id="RHEA:47589"/>
    </physiologicalReaction>
</comment>
<keyword evidence="9" id="KW-0333">Golgi apparatus</keyword>
<evidence type="ECO:0000256" key="28">
    <source>
        <dbReference type="ARBA" id="ARBA00075868"/>
    </source>
</evidence>
<evidence type="ECO:0000256" key="24">
    <source>
        <dbReference type="ARBA" id="ARBA00051076"/>
    </source>
</evidence>
<dbReference type="PANTHER" id="PTHR13713:SF57">
    <property type="entry name" value="CMP-N-ACETYLNEURAMINATE-BETA-GALACTOSAMIDE-ALPHA-2,3-SIALYLTRANSFERASE 4"/>
    <property type="match status" value="1"/>
</dbReference>
<keyword evidence="11 34" id="KW-0472">Membrane</keyword>
<evidence type="ECO:0000256" key="31">
    <source>
        <dbReference type="ARBA" id="ARBA00081234"/>
    </source>
</evidence>
<comment type="catalytic activity">
    <reaction evidence="20">
        <text>a ganglioside GM1 (d18:1(4E)) + CMP-N-acetyl-beta-neuraminate = a ganglioside GD1a (d18:1(4E)) + CMP + H(+)</text>
        <dbReference type="Rhea" id="RHEA:18021"/>
        <dbReference type="ChEBI" id="CHEBI:15378"/>
        <dbReference type="ChEBI" id="CHEBI:57812"/>
        <dbReference type="ChEBI" id="CHEBI:60377"/>
        <dbReference type="ChEBI" id="CHEBI:77709"/>
        <dbReference type="ChEBI" id="CHEBI:78445"/>
        <dbReference type="EC" id="2.4.3.2"/>
    </reaction>
    <physiologicalReaction direction="left-to-right" evidence="20">
        <dbReference type="Rhea" id="RHEA:18022"/>
    </physiologicalReaction>
</comment>
<dbReference type="CDD" id="cd23982">
    <property type="entry name" value="GT29_ST3GAL4"/>
    <property type="match status" value="1"/>
</dbReference>
<keyword evidence="6 34" id="KW-0812">Transmembrane</keyword>
<dbReference type="InterPro" id="IPR001675">
    <property type="entry name" value="Glyco_trans_29"/>
</dbReference>
<dbReference type="PANTHER" id="PTHR13713">
    <property type="entry name" value="SIALYLTRANSFERASE"/>
    <property type="match status" value="1"/>
</dbReference>
<dbReference type="EC" id="2.4.3.6" evidence="23"/>